<proteinExistence type="predicted"/>
<comment type="subcellular location">
    <subcellularLocation>
        <location evidence="1">Cell membrane</location>
        <topology evidence="1">Multi-pass membrane protein</topology>
    </subcellularLocation>
</comment>
<name>A0A368N1M9_9FLAO</name>
<evidence type="ECO:0000256" key="7">
    <source>
        <dbReference type="ARBA" id="ARBA00023136"/>
    </source>
</evidence>
<evidence type="ECO:0000313" key="9">
    <source>
        <dbReference type="EMBL" id="RCU43524.1"/>
    </source>
</evidence>
<dbReference type="RefSeq" id="WP_114303377.1">
    <property type="nucleotide sequence ID" value="NZ_QPIE01000003.1"/>
</dbReference>
<reference evidence="9 10" key="1">
    <citation type="submission" date="2018-07" db="EMBL/GenBank/DDBJ databases">
        <title>Chryseobacterium lacus sp. nov., isolated from lake water.</title>
        <authorList>
            <person name="Li C.-M."/>
        </authorList>
    </citation>
    <scope>NUCLEOTIDE SEQUENCE [LARGE SCALE GENOMIC DNA]</scope>
    <source>
        <strain evidence="9 10">YLOS41</strain>
    </source>
</reference>
<evidence type="ECO:0000313" key="10">
    <source>
        <dbReference type="Proteomes" id="UP000252172"/>
    </source>
</evidence>
<evidence type="ECO:0000256" key="5">
    <source>
        <dbReference type="ARBA" id="ARBA00022801"/>
    </source>
</evidence>
<keyword evidence="10" id="KW-1185">Reference proteome</keyword>
<keyword evidence="7 8" id="KW-0472">Membrane</keyword>
<protein>
    <submittedName>
        <fullName evidence="9">Exosortase family protein XrtF</fullName>
    </submittedName>
</protein>
<dbReference type="GO" id="GO:0006508">
    <property type="term" value="P:proteolysis"/>
    <property type="evidence" value="ECO:0007669"/>
    <property type="project" value="UniProtKB-KW"/>
</dbReference>
<dbReference type="Proteomes" id="UP000252172">
    <property type="component" value="Unassembled WGS sequence"/>
</dbReference>
<sequence>MFREFQPSLIVLLRFAGIYLLLFLVYQTYLNRTAPLGLDPFSRSVAQQVKKIQEFAGYETTLHHVQELRTERFAINGKFVSRMVEGCNALSVMILFASFVLAFYKGFQTVWFVLGGIIFLHLMNIFRIMGLNIVLYEYPQYGKLTHDYLFPGFIYGMVVVLWLVWIQFFAVKKR</sequence>
<dbReference type="InterPro" id="IPR026392">
    <property type="entry name" value="Exo/Archaeosortase_dom"/>
</dbReference>
<accession>A0A368N1M9</accession>
<keyword evidence="4 8" id="KW-0812">Transmembrane</keyword>
<organism evidence="9 10">
    <name type="scientific">Chryseobacterium lacus</name>
    <dbReference type="NCBI Taxonomy" id="2058346"/>
    <lineage>
        <taxon>Bacteria</taxon>
        <taxon>Pseudomonadati</taxon>
        <taxon>Bacteroidota</taxon>
        <taxon>Flavobacteriia</taxon>
        <taxon>Flavobacteriales</taxon>
        <taxon>Weeksellaceae</taxon>
        <taxon>Chryseobacterium group</taxon>
        <taxon>Chryseobacterium</taxon>
    </lineage>
</organism>
<evidence type="ECO:0000256" key="4">
    <source>
        <dbReference type="ARBA" id="ARBA00022692"/>
    </source>
</evidence>
<dbReference type="NCBIfam" id="TIGR04128">
    <property type="entry name" value="exoso_Fjoh_1448"/>
    <property type="match status" value="1"/>
</dbReference>
<comment type="caution">
    <text evidence="9">The sequence shown here is derived from an EMBL/GenBank/DDBJ whole genome shotgun (WGS) entry which is preliminary data.</text>
</comment>
<dbReference type="NCBIfam" id="TIGR04178">
    <property type="entry name" value="exo_archaeo"/>
    <property type="match status" value="1"/>
</dbReference>
<evidence type="ECO:0000256" key="3">
    <source>
        <dbReference type="ARBA" id="ARBA00022670"/>
    </source>
</evidence>
<feature type="transmembrane region" description="Helical" evidence="8">
    <location>
        <begin position="148"/>
        <end position="171"/>
    </location>
</feature>
<gene>
    <name evidence="9" type="primary">xrtF</name>
    <name evidence="9" type="ORF">DQ356_05010</name>
</gene>
<evidence type="ECO:0000256" key="1">
    <source>
        <dbReference type="ARBA" id="ARBA00004651"/>
    </source>
</evidence>
<dbReference type="EMBL" id="QPIE01000003">
    <property type="protein sequence ID" value="RCU43524.1"/>
    <property type="molecule type" value="Genomic_DNA"/>
</dbReference>
<feature type="transmembrane region" description="Helical" evidence="8">
    <location>
        <begin position="111"/>
        <end position="136"/>
    </location>
</feature>
<dbReference type="InterPro" id="IPR026323">
    <property type="entry name" value="Exosortase-related_prot_XrtF"/>
</dbReference>
<keyword evidence="2" id="KW-1003">Cell membrane</keyword>
<feature type="transmembrane region" description="Helical" evidence="8">
    <location>
        <begin position="83"/>
        <end position="104"/>
    </location>
</feature>
<dbReference type="GO" id="GO:0008233">
    <property type="term" value="F:peptidase activity"/>
    <property type="evidence" value="ECO:0007669"/>
    <property type="project" value="UniProtKB-KW"/>
</dbReference>
<evidence type="ECO:0000256" key="8">
    <source>
        <dbReference type="SAM" id="Phobius"/>
    </source>
</evidence>
<keyword evidence="3" id="KW-0645">Protease</keyword>
<evidence type="ECO:0000256" key="6">
    <source>
        <dbReference type="ARBA" id="ARBA00022989"/>
    </source>
</evidence>
<dbReference type="GO" id="GO:0005886">
    <property type="term" value="C:plasma membrane"/>
    <property type="evidence" value="ECO:0007669"/>
    <property type="project" value="UniProtKB-SubCell"/>
</dbReference>
<keyword evidence="5" id="KW-0378">Hydrolase</keyword>
<feature type="transmembrane region" description="Helical" evidence="8">
    <location>
        <begin position="12"/>
        <end position="30"/>
    </location>
</feature>
<evidence type="ECO:0000256" key="2">
    <source>
        <dbReference type="ARBA" id="ARBA00022475"/>
    </source>
</evidence>
<dbReference type="OrthoDB" id="678161at2"/>
<dbReference type="AlphaFoldDB" id="A0A368N1M9"/>
<keyword evidence="6 8" id="KW-1133">Transmembrane helix</keyword>